<proteinExistence type="inferred from homology"/>
<dbReference type="InterPro" id="IPR005119">
    <property type="entry name" value="LysR_subst-bd"/>
</dbReference>
<dbReference type="Gene3D" id="3.40.190.10">
    <property type="entry name" value="Periplasmic binding protein-like II"/>
    <property type="match status" value="1"/>
</dbReference>
<dbReference type="GO" id="GO:0006351">
    <property type="term" value="P:DNA-templated transcription"/>
    <property type="evidence" value="ECO:0007669"/>
    <property type="project" value="TreeGrafter"/>
</dbReference>
<dbReference type="Proteomes" id="UP000251485">
    <property type="component" value="Unassembled WGS sequence"/>
</dbReference>
<dbReference type="AlphaFoldDB" id="A0A2X2DR84"/>
<gene>
    <name evidence="3" type="primary">gcvA_2</name>
    <name evidence="3" type="ORF">NCTC10975_02722</name>
</gene>
<evidence type="ECO:0000313" key="3">
    <source>
        <dbReference type="EMBL" id="SPY97020.1"/>
    </source>
</evidence>
<keyword evidence="3" id="KW-0238">DNA-binding</keyword>
<dbReference type="Pfam" id="PF03466">
    <property type="entry name" value="LysR_substrate"/>
    <property type="match status" value="1"/>
</dbReference>
<dbReference type="PANTHER" id="PTHR30537:SF26">
    <property type="entry name" value="GLYCINE CLEAVAGE SYSTEM TRANSCRIPTIONAL ACTIVATOR"/>
    <property type="match status" value="1"/>
</dbReference>
<dbReference type="EMBL" id="UAUE01000020">
    <property type="protein sequence ID" value="SPY97020.1"/>
    <property type="molecule type" value="Genomic_DNA"/>
</dbReference>
<comment type="similarity">
    <text evidence="1">Belongs to the LysR transcriptional regulatory family.</text>
</comment>
<dbReference type="SUPFAM" id="SSF53850">
    <property type="entry name" value="Periplasmic binding protein-like II"/>
    <property type="match status" value="1"/>
</dbReference>
<accession>A0A2X2DR84</accession>
<sequence>MFVNWRSKNQINVQQGPIFSHSSMVIQAAVHGQGVALVNNVMARSEIESGRLVRPFQDVLVSKNAFYLVCQDSQAELGKNCCFPSMDFISSGK</sequence>
<protein>
    <submittedName>
        <fullName evidence="3">DNA-binding transcriptional activator GcvA</fullName>
    </submittedName>
</protein>
<feature type="domain" description="LysR substrate-binding" evidence="2">
    <location>
        <begin position="3"/>
        <end position="74"/>
    </location>
</feature>
<reference evidence="3 4" key="1">
    <citation type="submission" date="2018-06" db="EMBL/GenBank/DDBJ databases">
        <authorList>
            <consortium name="Pathogen Informatics"/>
            <person name="Doyle S."/>
        </authorList>
    </citation>
    <scope>NUCLEOTIDE SEQUENCE [LARGE SCALE GENOMIC DNA]</scope>
    <source>
        <strain evidence="3 4">NCTC10975</strain>
    </source>
</reference>
<evidence type="ECO:0000259" key="2">
    <source>
        <dbReference type="Pfam" id="PF03466"/>
    </source>
</evidence>
<dbReference type="InterPro" id="IPR058163">
    <property type="entry name" value="LysR-type_TF_proteobact-type"/>
</dbReference>
<name>A0A2X2DR84_PROMI</name>
<dbReference type="GO" id="GO:0003700">
    <property type="term" value="F:DNA-binding transcription factor activity"/>
    <property type="evidence" value="ECO:0007669"/>
    <property type="project" value="TreeGrafter"/>
</dbReference>
<organism evidence="3 4">
    <name type="scientific">Proteus mirabilis</name>
    <dbReference type="NCBI Taxonomy" id="584"/>
    <lineage>
        <taxon>Bacteria</taxon>
        <taxon>Pseudomonadati</taxon>
        <taxon>Pseudomonadota</taxon>
        <taxon>Gammaproteobacteria</taxon>
        <taxon>Enterobacterales</taxon>
        <taxon>Morganellaceae</taxon>
        <taxon>Proteus</taxon>
    </lineage>
</organism>
<dbReference type="GO" id="GO:0043565">
    <property type="term" value="F:sequence-specific DNA binding"/>
    <property type="evidence" value="ECO:0007669"/>
    <property type="project" value="TreeGrafter"/>
</dbReference>
<evidence type="ECO:0000256" key="1">
    <source>
        <dbReference type="ARBA" id="ARBA00009437"/>
    </source>
</evidence>
<evidence type="ECO:0000313" key="4">
    <source>
        <dbReference type="Proteomes" id="UP000251485"/>
    </source>
</evidence>
<dbReference type="PANTHER" id="PTHR30537">
    <property type="entry name" value="HTH-TYPE TRANSCRIPTIONAL REGULATOR"/>
    <property type="match status" value="1"/>
</dbReference>